<dbReference type="Proteomes" id="UP000320762">
    <property type="component" value="Unassembled WGS sequence"/>
</dbReference>
<dbReference type="EMBL" id="VDMD01000021">
    <property type="protein sequence ID" value="TRM60649.1"/>
    <property type="molecule type" value="Genomic_DNA"/>
</dbReference>
<dbReference type="Gene3D" id="3.90.550.10">
    <property type="entry name" value="Spore Coat Polysaccharide Biosynthesis Protein SpsA, Chain A"/>
    <property type="match status" value="1"/>
</dbReference>
<dbReference type="SUPFAM" id="SSF53448">
    <property type="entry name" value="Nucleotide-diphospho-sugar transferases"/>
    <property type="match status" value="1"/>
</dbReference>
<reference evidence="1 2" key="1">
    <citation type="journal article" date="2019" name="New Phytol.">
        <title>Comparative genomics reveals unique wood-decay strategies and fruiting body development in the Schizophyllaceae.</title>
        <authorList>
            <person name="Almasi E."/>
            <person name="Sahu N."/>
            <person name="Krizsan K."/>
            <person name="Balint B."/>
            <person name="Kovacs G.M."/>
            <person name="Kiss B."/>
            <person name="Cseklye J."/>
            <person name="Drula E."/>
            <person name="Henrissat B."/>
            <person name="Nagy I."/>
            <person name="Chovatia M."/>
            <person name="Adam C."/>
            <person name="LaButti K."/>
            <person name="Lipzen A."/>
            <person name="Riley R."/>
            <person name="Grigoriev I.V."/>
            <person name="Nagy L.G."/>
        </authorList>
    </citation>
    <scope>NUCLEOTIDE SEQUENCE [LARGE SCALE GENOMIC DNA]</scope>
    <source>
        <strain evidence="1 2">NL-1724</strain>
    </source>
</reference>
<dbReference type="OrthoDB" id="2902838at2759"/>
<keyword evidence="2" id="KW-1185">Reference proteome</keyword>
<gene>
    <name evidence="1" type="ORF">BD626DRAFT_504770</name>
</gene>
<evidence type="ECO:0008006" key="3">
    <source>
        <dbReference type="Google" id="ProtNLM"/>
    </source>
</evidence>
<comment type="caution">
    <text evidence="1">The sequence shown here is derived from an EMBL/GenBank/DDBJ whole genome shotgun (WGS) entry which is preliminary data.</text>
</comment>
<proteinExistence type="predicted"/>
<accession>A0A550C770</accession>
<evidence type="ECO:0000313" key="2">
    <source>
        <dbReference type="Proteomes" id="UP000320762"/>
    </source>
</evidence>
<dbReference type="InterPro" id="IPR029044">
    <property type="entry name" value="Nucleotide-diphossugar_trans"/>
</dbReference>
<protein>
    <recommendedName>
        <fullName evidence="3">Glycosyltransferase family 8 protein</fullName>
    </recommendedName>
</protein>
<evidence type="ECO:0000313" key="1">
    <source>
        <dbReference type="EMBL" id="TRM60649.1"/>
    </source>
</evidence>
<organism evidence="1 2">
    <name type="scientific">Schizophyllum amplum</name>
    <dbReference type="NCBI Taxonomy" id="97359"/>
    <lineage>
        <taxon>Eukaryota</taxon>
        <taxon>Fungi</taxon>
        <taxon>Dikarya</taxon>
        <taxon>Basidiomycota</taxon>
        <taxon>Agaricomycotina</taxon>
        <taxon>Agaricomycetes</taxon>
        <taxon>Agaricomycetidae</taxon>
        <taxon>Agaricales</taxon>
        <taxon>Schizophyllaceae</taxon>
        <taxon>Schizophyllum</taxon>
    </lineage>
</organism>
<dbReference type="AlphaFoldDB" id="A0A550C770"/>
<name>A0A550C770_9AGAR</name>
<sequence>MSSRHASDPPLRQRRSDVTKRRRWMVTLLAILCCTALYALSDSKRSHARDLSPSATLASVSPITNTALLNPGPVAFVLLLWTLKEAAEAGILIKSILIHNTLPSTFHIFCSPDVSETMQSPLRLITRPRHDVRIIFYHLTRSSMRTRVQREGNLSTEDEILPVAMKLFLHELLPPAVKVAIYIEPDALFVSDPAALWRLALSLMPDVAPAVSLFYDQKTLHVNSRVLLLNLQKLRDVRLMDSSVYRKVDHATNGAISPSAFRAVLGPPTRQDGRYDVRAMGGDAVFWRAFVTQRPDLFRTLDAGYISEGCSRAQGAGLDAGNDSDDGAVAPRLVHVDCVKTKPYTSWRGWEDADTLANRRWGDAVRYFTNYKWLWLNAADTEPAGAFKMTVIQGGVVYGDERYAATRRPQ</sequence>